<dbReference type="AlphaFoldDB" id="A0AA48LYW4"/>
<dbReference type="PANTHER" id="PTHR39342">
    <property type="entry name" value="UPF0283 MEMBRANE PROTEIN YCJF"/>
    <property type="match status" value="1"/>
</dbReference>
<dbReference type="GO" id="GO:0005886">
    <property type="term" value="C:plasma membrane"/>
    <property type="evidence" value="ECO:0007669"/>
    <property type="project" value="UniProtKB-SubCell"/>
</dbReference>
<evidence type="ECO:0000256" key="3">
    <source>
        <dbReference type="ARBA" id="ARBA00022475"/>
    </source>
</evidence>
<evidence type="ECO:0000256" key="2">
    <source>
        <dbReference type="ARBA" id="ARBA00008255"/>
    </source>
</evidence>
<dbReference type="InterPro" id="IPR021147">
    <property type="entry name" value="DUF697"/>
</dbReference>
<evidence type="ECO:0000256" key="1">
    <source>
        <dbReference type="ARBA" id="ARBA00004429"/>
    </source>
</evidence>
<comment type="subcellular location">
    <subcellularLocation>
        <location evidence="1">Cell inner membrane</location>
        <topology evidence="1">Multi-pass membrane protein</topology>
    </subcellularLocation>
</comment>
<evidence type="ECO:0000256" key="7">
    <source>
        <dbReference type="ARBA" id="ARBA00023136"/>
    </source>
</evidence>
<evidence type="ECO:0000256" key="6">
    <source>
        <dbReference type="ARBA" id="ARBA00022989"/>
    </source>
</evidence>
<proteinExistence type="inferred from homology"/>
<keyword evidence="6 9" id="KW-1133">Transmembrane helix</keyword>
<evidence type="ECO:0000256" key="9">
    <source>
        <dbReference type="SAM" id="Phobius"/>
    </source>
</evidence>
<sequence>MSNPERERKSRPRAFRLSGDETVTSKPAPEVIEPEVDIFAAELIDGAPGGEEAAATARAKGILDRYLLSPGGVLVTALSGLITLAISAWAWNLVEDLFRHSAVLGTIGLVLALVALAAALLFAAREARSIWLQNRIAKLHASLAQARAADDAKAAATAVLELCALYEKRVDLARPRAMVADYVKQIMDGKDLIDLAERNLIAPLDDRARREIAAAAKRVSVVTAVSPRAVLDVIFVAGQAIVLMRRIAEIYGGRPGLLGFFKLLRSVGAHLAITGTVAVGDTLLQQVLGHGVAARVSAKLGEGVLNGLLTARVGLSAMAVCRPTPFVTEKQPGVRDVAPFLFGGDKTKAPTT</sequence>
<feature type="transmembrane region" description="Helical" evidence="9">
    <location>
        <begin position="103"/>
        <end position="124"/>
    </location>
</feature>
<protein>
    <recommendedName>
        <fullName evidence="11">TIGR01620 family protein</fullName>
    </recommendedName>
</protein>
<feature type="region of interest" description="Disordered" evidence="8">
    <location>
        <begin position="1"/>
        <end position="26"/>
    </location>
</feature>
<dbReference type="EMBL" id="OY288114">
    <property type="protein sequence ID" value="CAJ0865331.1"/>
    <property type="molecule type" value="Genomic_DNA"/>
</dbReference>
<gene>
    <name evidence="10" type="ORF">AMST5_01756</name>
</gene>
<dbReference type="Pfam" id="PF05128">
    <property type="entry name" value="DUF697"/>
    <property type="match status" value="1"/>
</dbReference>
<keyword evidence="7 9" id="KW-0472">Membrane</keyword>
<keyword evidence="5 9" id="KW-0812">Transmembrane</keyword>
<accession>A0AA48LYW4</accession>
<evidence type="ECO:0008006" key="11">
    <source>
        <dbReference type="Google" id="ProtNLM"/>
    </source>
</evidence>
<evidence type="ECO:0000256" key="8">
    <source>
        <dbReference type="SAM" id="MobiDB-lite"/>
    </source>
</evidence>
<feature type="transmembrane region" description="Helical" evidence="9">
    <location>
        <begin position="66"/>
        <end position="91"/>
    </location>
</feature>
<dbReference type="InterPro" id="IPR006507">
    <property type="entry name" value="UPF0283"/>
</dbReference>
<evidence type="ECO:0000256" key="5">
    <source>
        <dbReference type="ARBA" id="ARBA00022692"/>
    </source>
</evidence>
<evidence type="ECO:0000256" key="4">
    <source>
        <dbReference type="ARBA" id="ARBA00022519"/>
    </source>
</evidence>
<reference evidence="10" key="1">
    <citation type="submission" date="2023-07" db="EMBL/GenBank/DDBJ databases">
        <authorList>
            <person name="Pelsma A.J. K."/>
        </authorList>
    </citation>
    <scope>NUCLEOTIDE SEQUENCE</scope>
</reference>
<evidence type="ECO:0000313" key="10">
    <source>
        <dbReference type="EMBL" id="CAJ0865331.1"/>
    </source>
</evidence>
<keyword evidence="4" id="KW-0997">Cell inner membrane</keyword>
<dbReference type="PANTHER" id="PTHR39342:SF1">
    <property type="entry name" value="UPF0283 MEMBRANE PROTEIN YCJF"/>
    <property type="match status" value="1"/>
</dbReference>
<dbReference type="NCBIfam" id="TIGR01620">
    <property type="entry name" value="hyp_HI0043"/>
    <property type="match status" value="1"/>
</dbReference>
<name>A0AA48LYW4_9ZZZZ</name>
<keyword evidence="3" id="KW-1003">Cell membrane</keyword>
<comment type="similarity">
    <text evidence="2">Belongs to the UPF0283 family.</text>
</comment>
<organism evidence="10">
    <name type="scientific">freshwater sediment metagenome</name>
    <dbReference type="NCBI Taxonomy" id="556182"/>
    <lineage>
        <taxon>unclassified sequences</taxon>
        <taxon>metagenomes</taxon>
        <taxon>ecological metagenomes</taxon>
    </lineage>
</organism>